<dbReference type="InterPro" id="IPR018485">
    <property type="entry name" value="FGGY_C"/>
</dbReference>
<dbReference type="InterPro" id="IPR005999">
    <property type="entry name" value="Glycerol_kin"/>
</dbReference>
<feature type="binding site" evidence="11">
    <location>
        <position position="313"/>
    </location>
    <ligand>
        <name>ATP</name>
        <dbReference type="ChEBI" id="CHEBI:30616"/>
    </ligand>
</feature>
<keyword evidence="5 11" id="KW-0418">Kinase</keyword>
<dbReference type="PROSITE" id="PS00445">
    <property type="entry name" value="FGGY_KINASES_2"/>
    <property type="match status" value="1"/>
</dbReference>
<evidence type="ECO:0000256" key="6">
    <source>
        <dbReference type="ARBA" id="ARBA00022798"/>
    </source>
</evidence>
<feature type="binding site" evidence="11">
    <location>
        <position position="14"/>
    </location>
    <ligand>
        <name>ATP</name>
        <dbReference type="ChEBI" id="CHEBI:30616"/>
    </ligand>
</feature>
<dbReference type="NCBIfam" id="NF000756">
    <property type="entry name" value="PRK00047.1"/>
    <property type="match status" value="1"/>
</dbReference>
<evidence type="ECO:0000256" key="9">
    <source>
        <dbReference type="ARBA" id="ARBA00054633"/>
    </source>
</evidence>
<dbReference type="HAMAP" id="MF_00186">
    <property type="entry name" value="Glycerol_kin"/>
    <property type="match status" value="1"/>
</dbReference>
<feature type="binding site" evidence="11">
    <location>
        <position position="266"/>
    </location>
    <ligand>
        <name>ATP</name>
        <dbReference type="ChEBI" id="CHEBI:30616"/>
    </ligand>
</feature>
<evidence type="ECO:0000259" key="13">
    <source>
        <dbReference type="Pfam" id="PF00370"/>
    </source>
</evidence>
<comment type="pathway">
    <text evidence="1 11">Polyol metabolism; glycerol degradation via glycerol kinase pathway; sn-glycerol 3-phosphate from glycerol: step 1/1.</text>
</comment>
<dbReference type="OrthoDB" id="9805576at2"/>
<evidence type="ECO:0000256" key="12">
    <source>
        <dbReference type="RuleBase" id="RU003733"/>
    </source>
</evidence>
<keyword evidence="16" id="KW-1185">Reference proteome</keyword>
<accession>A0A229UV89</accession>
<evidence type="ECO:0000256" key="3">
    <source>
        <dbReference type="ARBA" id="ARBA00022679"/>
    </source>
</evidence>
<evidence type="ECO:0000256" key="7">
    <source>
        <dbReference type="ARBA" id="ARBA00022840"/>
    </source>
</evidence>
<feature type="binding site" evidence="11">
    <location>
        <position position="83"/>
    </location>
    <ligand>
        <name>glycerol</name>
        <dbReference type="ChEBI" id="CHEBI:17754"/>
    </ligand>
</feature>
<dbReference type="Proteomes" id="UP000215509">
    <property type="component" value="Unassembled WGS sequence"/>
</dbReference>
<dbReference type="GO" id="GO:0005829">
    <property type="term" value="C:cytosol"/>
    <property type="evidence" value="ECO:0007669"/>
    <property type="project" value="TreeGrafter"/>
</dbReference>
<evidence type="ECO:0000256" key="2">
    <source>
        <dbReference type="ARBA" id="ARBA00009156"/>
    </source>
</evidence>
<comment type="activity regulation">
    <text evidence="11">Activated by phosphorylation and inhibited by fructose 1,6-bisphosphate (FBP).</text>
</comment>
<comment type="caution">
    <text evidence="15">The sequence shown here is derived from an EMBL/GenBank/DDBJ whole genome shotgun (WGS) entry which is preliminary data.</text>
</comment>
<dbReference type="InterPro" id="IPR043129">
    <property type="entry name" value="ATPase_NBD"/>
</dbReference>
<comment type="catalytic activity">
    <reaction evidence="8 11">
        <text>glycerol + ATP = sn-glycerol 3-phosphate + ADP + H(+)</text>
        <dbReference type="Rhea" id="RHEA:21644"/>
        <dbReference type="ChEBI" id="CHEBI:15378"/>
        <dbReference type="ChEBI" id="CHEBI:17754"/>
        <dbReference type="ChEBI" id="CHEBI:30616"/>
        <dbReference type="ChEBI" id="CHEBI:57597"/>
        <dbReference type="ChEBI" id="CHEBI:456216"/>
        <dbReference type="EC" id="2.7.1.30"/>
    </reaction>
</comment>
<evidence type="ECO:0000256" key="11">
    <source>
        <dbReference type="HAMAP-Rule" id="MF_00186"/>
    </source>
</evidence>
<feature type="binding site" evidence="11">
    <location>
        <position position="14"/>
    </location>
    <ligand>
        <name>ADP</name>
        <dbReference type="ChEBI" id="CHEBI:456216"/>
    </ligand>
</feature>
<dbReference type="Pfam" id="PF02782">
    <property type="entry name" value="FGGY_C"/>
    <property type="match status" value="1"/>
</dbReference>
<dbReference type="InterPro" id="IPR018484">
    <property type="entry name" value="FGGY_N"/>
</dbReference>
<evidence type="ECO:0000256" key="8">
    <source>
        <dbReference type="ARBA" id="ARBA00052101"/>
    </source>
</evidence>
<organism evidence="15 16">
    <name type="scientific">Paenibacillus rigui</name>
    <dbReference type="NCBI Taxonomy" id="554312"/>
    <lineage>
        <taxon>Bacteria</taxon>
        <taxon>Bacillati</taxon>
        <taxon>Bacillota</taxon>
        <taxon>Bacilli</taxon>
        <taxon>Bacillales</taxon>
        <taxon>Paenibacillaceae</taxon>
        <taxon>Paenibacillus</taxon>
    </lineage>
</organism>
<proteinExistence type="inferred from homology"/>
<feature type="binding site" evidence="11">
    <location>
        <position position="410"/>
    </location>
    <ligand>
        <name>ATP</name>
        <dbReference type="ChEBI" id="CHEBI:30616"/>
    </ligand>
</feature>
<feature type="binding site" evidence="11">
    <location>
        <position position="16"/>
    </location>
    <ligand>
        <name>ATP</name>
        <dbReference type="ChEBI" id="CHEBI:30616"/>
    </ligand>
</feature>
<evidence type="ECO:0000256" key="5">
    <source>
        <dbReference type="ARBA" id="ARBA00022777"/>
    </source>
</evidence>
<dbReference type="NCBIfam" id="TIGR01311">
    <property type="entry name" value="glycerol_kin"/>
    <property type="match status" value="1"/>
</dbReference>
<dbReference type="FunFam" id="3.30.420.40:FF:000008">
    <property type="entry name" value="Glycerol kinase"/>
    <property type="match status" value="1"/>
</dbReference>
<dbReference type="PIRSF" id="PIRSF000538">
    <property type="entry name" value="GlpK"/>
    <property type="match status" value="1"/>
</dbReference>
<comment type="caution">
    <text evidence="11">Lacks conserved residue(s) required for the propagation of feature annotation.</text>
</comment>
<dbReference type="EC" id="2.7.1.30" evidence="11"/>
<name>A0A229UV89_9BACL</name>
<feature type="domain" description="Carbohydrate kinase FGGY N-terminal" evidence="13">
    <location>
        <begin position="7"/>
        <end position="251"/>
    </location>
</feature>
<dbReference type="GO" id="GO:0019563">
    <property type="term" value="P:glycerol catabolic process"/>
    <property type="evidence" value="ECO:0007669"/>
    <property type="project" value="UniProtKB-UniRule"/>
</dbReference>
<dbReference type="SUPFAM" id="SSF53067">
    <property type="entry name" value="Actin-like ATPase domain"/>
    <property type="match status" value="2"/>
</dbReference>
<feature type="binding site" evidence="11">
    <location>
        <position position="134"/>
    </location>
    <ligand>
        <name>sn-glycerol 3-phosphate</name>
        <dbReference type="ChEBI" id="CHEBI:57597"/>
    </ligand>
</feature>
<feature type="binding site" evidence="11">
    <location>
        <position position="244"/>
    </location>
    <ligand>
        <name>sn-glycerol 3-phosphate</name>
        <dbReference type="ChEBI" id="CHEBI:57597"/>
    </ligand>
</feature>
<dbReference type="PANTHER" id="PTHR10196">
    <property type="entry name" value="SUGAR KINASE"/>
    <property type="match status" value="1"/>
</dbReference>
<comment type="subunit">
    <text evidence="10 11">Homotetramer and homodimer (in equilibrium).</text>
</comment>
<keyword evidence="3 11" id="KW-0808">Transferase</keyword>
<dbReference type="PANTHER" id="PTHR10196:SF69">
    <property type="entry name" value="GLYCEROL KINASE"/>
    <property type="match status" value="1"/>
</dbReference>
<dbReference type="GO" id="GO:0005524">
    <property type="term" value="F:ATP binding"/>
    <property type="evidence" value="ECO:0007669"/>
    <property type="project" value="UniProtKB-UniRule"/>
</dbReference>
<feature type="binding site" evidence="11">
    <location>
        <position position="244"/>
    </location>
    <ligand>
        <name>glycerol</name>
        <dbReference type="ChEBI" id="CHEBI:17754"/>
    </ligand>
</feature>
<protein>
    <recommendedName>
        <fullName evidence="11">Glycerol kinase</fullName>
        <ecNumber evidence="11">2.7.1.30</ecNumber>
    </recommendedName>
    <alternativeName>
        <fullName evidence="11">ATP:glycerol 3-phosphotransferase</fullName>
    </alternativeName>
    <alternativeName>
        <fullName evidence="11">Glycerokinase</fullName>
        <shortName evidence="11">GK</shortName>
    </alternativeName>
</protein>
<dbReference type="UniPathway" id="UPA00618">
    <property type="reaction ID" value="UER00672"/>
</dbReference>
<feature type="binding site" evidence="11">
    <location>
        <position position="309"/>
    </location>
    <ligand>
        <name>ADP</name>
        <dbReference type="ChEBI" id="CHEBI:456216"/>
    </ligand>
</feature>
<evidence type="ECO:0000256" key="4">
    <source>
        <dbReference type="ARBA" id="ARBA00022741"/>
    </source>
</evidence>
<feature type="binding site" evidence="11">
    <location>
        <position position="82"/>
    </location>
    <ligand>
        <name>glycerol</name>
        <dbReference type="ChEBI" id="CHEBI:17754"/>
    </ligand>
</feature>
<dbReference type="InterPro" id="IPR000577">
    <property type="entry name" value="Carb_kinase_FGGY"/>
</dbReference>
<keyword evidence="7 11" id="KW-0067">ATP-binding</keyword>
<feature type="binding site" evidence="11">
    <location>
        <position position="82"/>
    </location>
    <ligand>
        <name>sn-glycerol 3-phosphate</name>
        <dbReference type="ChEBI" id="CHEBI:57597"/>
    </ligand>
</feature>
<feature type="binding site" evidence="11">
    <location>
        <position position="266"/>
    </location>
    <ligand>
        <name>ADP</name>
        <dbReference type="ChEBI" id="CHEBI:456216"/>
    </ligand>
</feature>
<dbReference type="GO" id="GO:0004370">
    <property type="term" value="F:glycerol kinase activity"/>
    <property type="evidence" value="ECO:0007669"/>
    <property type="project" value="UniProtKB-UniRule"/>
</dbReference>
<comment type="similarity">
    <text evidence="2 11 12">Belongs to the FGGY kinase family.</text>
</comment>
<feature type="binding site" evidence="11">
    <location>
        <position position="14"/>
    </location>
    <ligand>
        <name>sn-glycerol 3-phosphate</name>
        <dbReference type="ChEBI" id="CHEBI:57597"/>
    </ligand>
</feature>
<gene>
    <name evidence="11 15" type="primary">glpK</name>
    <name evidence="15" type="ORF">CF651_06380</name>
</gene>
<evidence type="ECO:0000313" key="15">
    <source>
        <dbReference type="EMBL" id="OXM87263.1"/>
    </source>
</evidence>
<dbReference type="Gene3D" id="3.30.420.40">
    <property type="match status" value="2"/>
</dbReference>
<evidence type="ECO:0000313" key="16">
    <source>
        <dbReference type="Proteomes" id="UP000215509"/>
    </source>
</evidence>
<dbReference type="InterPro" id="IPR018483">
    <property type="entry name" value="Carb_kinase_FGGY_CS"/>
</dbReference>
<evidence type="ECO:0000259" key="14">
    <source>
        <dbReference type="Pfam" id="PF02782"/>
    </source>
</evidence>
<evidence type="ECO:0000256" key="1">
    <source>
        <dbReference type="ARBA" id="ARBA00005190"/>
    </source>
</evidence>
<sequence length="502" mass="55171">MTKNRFIVAIDQGTTSCRAIVFDHEGTIVRTAQKEFTQFFPQSGWVEHDADEIWQTQWEVLQQAVHDIPAGQIAAIGITNQRETAVVWDKHTGKPLHPAIVWQCRRTSALCEELKSRGWGEKIHAKTGLLLDAYFSGTKLKWILDSDPSIREKAERGDALFGTIDSWLIWKLTEGRQHVTDVSNASRTMMLNIHTVQWDEEILHELNIPKAMLPEVRSSSEVYGHTTMLGTEGHAVPIAGAAGDQQAALFGQGCFTEGMAKNTYGTGCFVLKQTGEKPVFSDKGLITTIAWGLNGKVYYALEGSVFNAGTVIQWLRDGLGMIRDAAETEGLAQTVEDTAGVYFVPAFTGLGTPYWEPEARGMIAGLTRATTKAHIVRAALESIAYQSNDVLQVMEQESGLHLKELRVDGGAVKNNFLMQFQADLLGVQVTRPKVIETTALGAAFLAGLAVGFWNNTGELEQLKGYGATFTPNRDDAFREEKAAGWKRAVAYQITQGDTGPHA</sequence>
<feature type="binding site" evidence="11">
    <location>
        <position position="83"/>
    </location>
    <ligand>
        <name>sn-glycerol 3-phosphate</name>
        <dbReference type="ChEBI" id="CHEBI:57597"/>
    </ligand>
</feature>
<feature type="binding site" evidence="11">
    <location>
        <position position="414"/>
    </location>
    <ligand>
        <name>ADP</name>
        <dbReference type="ChEBI" id="CHEBI:456216"/>
    </ligand>
</feature>
<feature type="binding site" evidence="11">
    <location>
        <position position="245"/>
    </location>
    <ligand>
        <name>glycerol</name>
        <dbReference type="ChEBI" id="CHEBI:17754"/>
    </ligand>
</feature>
<dbReference type="EMBL" id="NMQW01000008">
    <property type="protein sequence ID" value="OXM87263.1"/>
    <property type="molecule type" value="Genomic_DNA"/>
</dbReference>
<evidence type="ECO:0000256" key="10">
    <source>
        <dbReference type="ARBA" id="ARBA00063665"/>
    </source>
</evidence>
<reference evidence="15 16" key="1">
    <citation type="submission" date="2017-07" db="EMBL/GenBank/DDBJ databases">
        <title>Genome sequencing and assembly of Paenibacillus rigui.</title>
        <authorList>
            <person name="Mayilraj S."/>
        </authorList>
    </citation>
    <scope>NUCLEOTIDE SEQUENCE [LARGE SCALE GENOMIC DNA]</scope>
    <source>
        <strain evidence="15 16">JCM 16352</strain>
    </source>
</reference>
<feature type="binding site" evidence="11">
    <location>
        <position position="15"/>
    </location>
    <ligand>
        <name>ATP</name>
        <dbReference type="ChEBI" id="CHEBI:30616"/>
    </ligand>
</feature>
<feature type="domain" description="Carbohydrate kinase FGGY C-terminal" evidence="14">
    <location>
        <begin position="261"/>
        <end position="449"/>
    </location>
</feature>
<dbReference type="AlphaFoldDB" id="A0A229UV89"/>
<feature type="binding site" evidence="11">
    <location>
        <position position="410"/>
    </location>
    <ligand>
        <name>ADP</name>
        <dbReference type="ChEBI" id="CHEBI:456216"/>
    </ligand>
</feature>
<feature type="binding site" evidence="11">
    <location>
        <position position="18"/>
    </location>
    <ligand>
        <name>ADP</name>
        <dbReference type="ChEBI" id="CHEBI:456216"/>
    </ligand>
</feature>
<comment type="function">
    <text evidence="9 11">Key enzyme in the regulation of glycerol uptake and metabolism. Catalyzes the phosphorylation of glycerol to yield sn-glycerol 3-phosphate.</text>
</comment>
<feature type="binding site" evidence="11">
    <location>
        <position position="309"/>
    </location>
    <ligand>
        <name>ATP</name>
        <dbReference type="ChEBI" id="CHEBI:30616"/>
    </ligand>
</feature>
<keyword evidence="4 11" id="KW-0547">Nucleotide-binding</keyword>
<dbReference type="RefSeq" id="WP_094014011.1">
    <property type="nucleotide sequence ID" value="NZ_NMQW01000008.1"/>
</dbReference>
<keyword evidence="6 11" id="KW-0319">Glycerol metabolism</keyword>
<dbReference type="Pfam" id="PF00370">
    <property type="entry name" value="FGGY_N"/>
    <property type="match status" value="1"/>
</dbReference>
<dbReference type="CDD" id="cd07769">
    <property type="entry name" value="ASKHA_NBD_FGGY_GK"/>
    <property type="match status" value="1"/>
</dbReference>
<dbReference type="GO" id="GO:0006072">
    <property type="term" value="P:glycerol-3-phosphate metabolic process"/>
    <property type="evidence" value="ECO:0007669"/>
    <property type="project" value="InterPro"/>
</dbReference>
<dbReference type="FunFam" id="3.30.420.40:FF:000007">
    <property type="entry name" value="Glycerol kinase"/>
    <property type="match status" value="1"/>
</dbReference>
<feature type="binding site" evidence="11">
    <location>
        <position position="134"/>
    </location>
    <ligand>
        <name>glycerol</name>
        <dbReference type="ChEBI" id="CHEBI:17754"/>
    </ligand>
</feature>